<evidence type="ECO:0000313" key="2">
    <source>
        <dbReference type="Proteomes" id="UP001342418"/>
    </source>
</evidence>
<name>A0ABY5MM99_9HYPH</name>
<dbReference type="Proteomes" id="UP001342418">
    <property type="component" value="Chromosome"/>
</dbReference>
<evidence type="ECO:0000313" key="1">
    <source>
        <dbReference type="EMBL" id="UUP19100.1"/>
    </source>
</evidence>
<proteinExistence type="predicted"/>
<gene>
    <name evidence="1" type="ORF">NTH_03590</name>
</gene>
<reference evidence="1 2" key="1">
    <citation type="submission" date="2018-07" db="EMBL/GenBank/DDBJ databases">
        <title>Genome sequence of Nitratireductor thuwali#1536.</title>
        <authorList>
            <person name="Michoud G."/>
            <person name="Merlino G."/>
            <person name="Sefrji F.O."/>
            <person name="Daffonchio D."/>
        </authorList>
    </citation>
    <scope>NUCLEOTIDE SEQUENCE [LARGE SCALE GENOMIC DNA]</scope>
    <source>
        <strain evidence="2">Nit1536</strain>
    </source>
</reference>
<accession>A0ABY5MM99</accession>
<keyword evidence="2" id="KW-1185">Reference proteome</keyword>
<protein>
    <submittedName>
        <fullName evidence="1">Uncharacterized protein</fullName>
    </submittedName>
</protein>
<dbReference type="EMBL" id="CP030941">
    <property type="protein sequence ID" value="UUP19100.1"/>
    <property type="molecule type" value="Genomic_DNA"/>
</dbReference>
<dbReference type="RefSeq" id="WP_338531282.1">
    <property type="nucleotide sequence ID" value="NZ_CP030941.1"/>
</dbReference>
<organism evidence="1 2">
    <name type="scientific">Nitratireductor thuwali</name>
    <dbReference type="NCBI Taxonomy" id="2267699"/>
    <lineage>
        <taxon>Bacteria</taxon>
        <taxon>Pseudomonadati</taxon>
        <taxon>Pseudomonadota</taxon>
        <taxon>Alphaproteobacteria</taxon>
        <taxon>Hyphomicrobiales</taxon>
        <taxon>Phyllobacteriaceae</taxon>
        <taxon>Nitratireductor</taxon>
    </lineage>
</organism>
<sequence length="69" mass="7430">MILKLLDESIALGLQEEELDILLVRHGPVDLDLLEECKGMHPGFNGSAHTSIRTILGAGCPDHGTGKRP</sequence>